<dbReference type="Proteomes" id="UP000061018">
    <property type="component" value="Chromosome"/>
</dbReference>
<accession>A0A0K2AVX1</accession>
<evidence type="ECO:0000313" key="1">
    <source>
        <dbReference type="EMBL" id="AKZ57036.1"/>
    </source>
</evidence>
<proteinExistence type="predicted"/>
<dbReference type="STRING" id="1889.SAM40697_3635"/>
<dbReference type="RefSeq" id="WP_053134503.1">
    <property type="nucleotide sequence ID" value="NZ_CP012382.1"/>
</dbReference>
<evidence type="ECO:0000313" key="2">
    <source>
        <dbReference type="Proteomes" id="UP000061018"/>
    </source>
</evidence>
<name>A0A0K2AVX1_STRA7</name>
<gene>
    <name evidence="1" type="ORF">SAM23877_3991</name>
</gene>
<organism evidence="1 2">
    <name type="scientific">Streptomyces ambofaciens (strain ATCC 23877 / 3486 / DSM 40053 / JCM 4204 / NBRC 12836 / NRRL B-2516)</name>
    <dbReference type="NCBI Taxonomy" id="278992"/>
    <lineage>
        <taxon>Bacteria</taxon>
        <taxon>Bacillati</taxon>
        <taxon>Actinomycetota</taxon>
        <taxon>Actinomycetes</taxon>
        <taxon>Kitasatosporales</taxon>
        <taxon>Streptomycetaceae</taxon>
        <taxon>Streptomyces</taxon>
    </lineage>
</organism>
<dbReference type="AlphaFoldDB" id="A0A0K2AVX1"/>
<protein>
    <submittedName>
        <fullName evidence="1">Uncharacterized protein</fullName>
    </submittedName>
</protein>
<sequence>MRVLLRATLDTEKSNELIRSGKMPEMMKATLDHLKPEAAYFGTLDGRRTALLVLDMQDSSQLPPIGEPFLLEMNADVDVCPIMNADDLAKGLSQLG</sequence>
<dbReference type="EMBL" id="CP012382">
    <property type="protein sequence ID" value="AKZ57036.1"/>
    <property type="molecule type" value="Genomic_DNA"/>
</dbReference>
<dbReference type="KEGG" id="samb:SAM23877_3991"/>
<reference evidence="2" key="1">
    <citation type="journal article" date="2015" name="J. Biotechnol.">
        <title>Complete genome sequence of Streptomyces ambofaciens ATCC 23877, the spiramycin producer.</title>
        <authorList>
            <person name="Thibessard A."/>
            <person name="Haas D."/>
            <person name="Gerbaud C."/>
            <person name="Aigle B."/>
            <person name="Lautru S."/>
            <person name="Pernodet J.L."/>
            <person name="Leblond P."/>
        </authorList>
    </citation>
    <scope>NUCLEOTIDE SEQUENCE [LARGE SCALE GENOMIC DNA]</scope>
    <source>
        <strain evidence="2">ATCC 23877 / 3486 / DSM 40053 / JCM 4204 / NBRC 12836 / NRRL B-2516</strain>
    </source>
</reference>